<protein>
    <submittedName>
        <fullName evidence="10">Membrane-bound serine protease (ClpP class)</fullName>
    </submittedName>
</protein>
<dbReference type="Pfam" id="PF24961">
    <property type="entry name" value="NfeD_membrane"/>
    <property type="match status" value="1"/>
</dbReference>
<dbReference type="OrthoDB" id="5289056at2"/>
<feature type="transmembrane region" description="Helical" evidence="6">
    <location>
        <begin position="254"/>
        <end position="277"/>
    </location>
</feature>
<dbReference type="InterPro" id="IPR056739">
    <property type="entry name" value="NfeD_membrane"/>
</dbReference>
<dbReference type="InterPro" id="IPR052165">
    <property type="entry name" value="Membrane_assoc_protease"/>
</dbReference>
<dbReference type="Gene3D" id="3.90.226.10">
    <property type="entry name" value="2-enoyl-CoA Hydratase, Chain A, domain 1"/>
    <property type="match status" value="1"/>
</dbReference>
<dbReference type="FunFam" id="3.90.226.10:FF:000089">
    <property type="entry name" value="Membrane-bound serine protease"/>
    <property type="match status" value="1"/>
</dbReference>
<name>A0A1I4BJE3_9PROT</name>
<dbReference type="PANTHER" id="PTHR33507:SF4">
    <property type="entry name" value="NODULATION COMPETITIVENESS PROTEIN NFED"/>
    <property type="match status" value="1"/>
</dbReference>
<evidence type="ECO:0000259" key="8">
    <source>
        <dbReference type="Pfam" id="PF24961"/>
    </source>
</evidence>
<evidence type="ECO:0000256" key="1">
    <source>
        <dbReference type="ARBA" id="ARBA00004141"/>
    </source>
</evidence>
<feature type="transmembrane region" description="Helical" evidence="6">
    <location>
        <begin position="312"/>
        <end position="345"/>
    </location>
</feature>
<evidence type="ECO:0000259" key="7">
    <source>
        <dbReference type="Pfam" id="PF01957"/>
    </source>
</evidence>
<dbReference type="GO" id="GO:0008233">
    <property type="term" value="F:peptidase activity"/>
    <property type="evidence" value="ECO:0007669"/>
    <property type="project" value="UniProtKB-KW"/>
</dbReference>
<keyword evidence="10" id="KW-0645">Protease</keyword>
<dbReference type="Proteomes" id="UP000199533">
    <property type="component" value="Unassembled WGS sequence"/>
</dbReference>
<evidence type="ECO:0000256" key="3">
    <source>
        <dbReference type="ARBA" id="ARBA00022989"/>
    </source>
</evidence>
<dbReference type="InterPro" id="IPR002810">
    <property type="entry name" value="NfeD-like_C"/>
</dbReference>
<gene>
    <name evidence="10" type="ORF">SAMN05216302_101266</name>
</gene>
<dbReference type="GO" id="GO:0006508">
    <property type="term" value="P:proteolysis"/>
    <property type="evidence" value="ECO:0007669"/>
    <property type="project" value="UniProtKB-KW"/>
</dbReference>
<dbReference type="EMBL" id="FOSP01000012">
    <property type="protein sequence ID" value="SFK68982.1"/>
    <property type="molecule type" value="Genomic_DNA"/>
</dbReference>
<evidence type="ECO:0000259" key="9">
    <source>
        <dbReference type="Pfam" id="PF25145"/>
    </source>
</evidence>
<evidence type="ECO:0000313" key="11">
    <source>
        <dbReference type="Proteomes" id="UP000199533"/>
    </source>
</evidence>
<dbReference type="AlphaFoldDB" id="A0A1I4BJE3"/>
<accession>A0A1I4BJE3</accession>
<dbReference type="CDD" id="cd07020">
    <property type="entry name" value="Clp_protease_NfeD_1"/>
    <property type="match status" value="1"/>
</dbReference>
<reference evidence="11" key="1">
    <citation type="submission" date="2016-10" db="EMBL/GenBank/DDBJ databases">
        <authorList>
            <person name="Varghese N."/>
            <person name="Submissions S."/>
        </authorList>
    </citation>
    <scope>NUCLEOTIDE SEQUENCE [LARGE SCALE GENOMIC DNA]</scope>
    <source>
        <strain evidence="11">Nm69</strain>
    </source>
</reference>
<dbReference type="SUPFAM" id="SSF52096">
    <property type="entry name" value="ClpP/crotonase"/>
    <property type="match status" value="1"/>
</dbReference>
<sequence length="466" mass="50100">MHNSKLNYSIIFLFVFWWPLLLFAQSSQQAIWLNIDGAIGPATQDYLQRGFDKAIEQNSQIIILQMDTPGGLDVSMRAIIRDIIASPVPVVGFVSPSGARAASAGTYILYASHIAAMAPATNLGAATPVQIGGLPGSPGKDTFDKFQEDEGAADGASQDPMSNKIVNDAVAYIRGLAQMRGRNAEWAEKAVREAASLTAEEALESDVIDLIATSIPDLLSKIDGRIVNISGQALTLSTKQMVVEHFEPDWRTRLLAIITDPNIAYILMLFGIYALIFEFSNPGMIFPGVVGAVCLVLALFAFQVLPINYAGLALLMVGIAFMLAEVFVPSFGALGIGGMIAFVIGSVMLLDTGVPGYGISIPLIVTVALLSAAFFMAVVGMAIKARQRPVVSGMEQVEQSTGEVLYDFDRQGWVRIHGERWEATTRVPLKRGEKIRVTAVNGLVLQVEPYSNTADSQDTASQIKEG</sequence>
<keyword evidence="4 6" id="KW-0472">Membrane</keyword>
<keyword evidence="2 6" id="KW-0812">Transmembrane</keyword>
<feature type="transmembrane region" description="Helical" evidence="6">
    <location>
        <begin position="283"/>
        <end position="305"/>
    </location>
</feature>
<dbReference type="InterPro" id="IPR012340">
    <property type="entry name" value="NA-bd_OB-fold"/>
</dbReference>
<evidence type="ECO:0000256" key="4">
    <source>
        <dbReference type="ARBA" id="ARBA00023136"/>
    </source>
</evidence>
<dbReference type="Pfam" id="PF01957">
    <property type="entry name" value="NfeD"/>
    <property type="match status" value="1"/>
</dbReference>
<dbReference type="STRING" id="52441.SAMN05216302_101266"/>
<dbReference type="PANTHER" id="PTHR33507">
    <property type="entry name" value="INNER MEMBRANE PROTEIN YBBJ"/>
    <property type="match status" value="1"/>
</dbReference>
<comment type="subcellular location">
    <subcellularLocation>
        <location evidence="1">Membrane</location>
        <topology evidence="1">Multi-pass membrane protein</topology>
    </subcellularLocation>
</comment>
<dbReference type="InterPro" id="IPR029045">
    <property type="entry name" value="ClpP/crotonase-like_dom_sf"/>
</dbReference>
<evidence type="ECO:0000256" key="6">
    <source>
        <dbReference type="SAM" id="Phobius"/>
    </source>
</evidence>
<feature type="domain" description="NfeD1b N-terminal" evidence="9">
    <location>
        <begin position="37"/>
        <end position="176"/>
    </location>
</feature>
<dbReference type="Pfam" id="PF25145">
    <property type="entry name" value="NfeD1b_N"/>
    <property type="match status" value="1"/>
</dbReference>
<dbReference type="SUPFAM" id="SSF141322">
    <property type="entry name" value="NfeD domain-like"/>
    <property type="match status" value="1"/>
</dbReference>
<proteinExistence type="predicted"/>
<keyword evidence="11" id="KW-1185">Reference proteome</keyword>
<keyword evidence="3 6" id="KW-1133">Transmembrane helix</keyword>
<feature type="domain" description="NfeD-like C-terminal" evidence="7">
    <location>
        <begin position="400"/>
        <end position="449"/>
    </location>
</feature>
<dbReference type="RefSeq" id="WP_090699475.1">
    <property type="nucleotide sequence ID" value="NZ_FOSP01000012.1"/>
</dbReference>
<dbReference type="InterPro" id="IPR056738">
    <property type="entry name" value="NfeD1b_N"/>
</dbReference>
<dbReference type="GO" id="GO:0016020">
    <property type="term" value="C:membrane"/>
    <property type="evidence" value="ECO:0007669"/>
    <property type="project" value="UniProtKB-SubCell"/>
</dbReference>
<organism evidence="10 11">
    <name type="scientific">Nitrosomonas aestuarii</name>
    <dbReference type="NCBI Taxonomy" id="52441"/>
    <lineage>
        <taxon>Bacteria</taxon>
        <taxon>Pseudomonadati</taxon>
        <taxon>Pseudomonadota</taxon>
        <taxon>Betaproteobacteria</taxon>
        <taxon>Nitrosomonadales</taxon>
        <taxon>Nitrosomonadaceae</taxon>
        <taxon>Nitrosomonas</taxon>
    </lineage>
</organism>
<evidence type="ECO:0000256" key="5">
    <source>
        <dbReference type="SAM" id="MobiDB-lite"/>
    </source>
</evidence>
<feature type="region of interest" description="Disordered" evidence="5">
    <location>
        <begin position="137"/>
        <end position="161"/>
    </location>
</feature>
<dbReference type="Gene3D" id="2.40.50.140">
    <property type="entry name" value="Nucleic acid-binding proteins"/>
    <property type="match status" value="1"/>
</dbReference>
<feature type="transmembrane region" description="Helical" evidence="6">
    <location>
        <begin position="6"/>
        <end position="24"/>
    </location>
</feature>
<evidence type="ECO:0000313" key="10">
    <source>
        <dbReference type="EMBL" id="SFK68982.1"/>
    </source>
</evidence>
<feature type="domain" description="NfeD integral membrane" evidence="8">
    <location>
        <begin position="262"/>
        <end position="379"/>
    </location>
</feature>
<evidence type="ECO:0000256" key="2">
    <source>
        <dbReference type="ARBA" id="ARBA00022692"/>
    </source>
</evidence>
<feature type="transmembrane region" description="Helical" evidence="6">
    <location>
        <begin position="357"/>
        <end position="379"/>
    </location>
</feature>
<keyword evidence="10" id="KW-0378">Hydrolase</keyword>